<sequence>MNHDINSTEESSVSRYHFILVPVDFTQESIHALRYARMLATHMGMGITVAYIHQPLFDAVTDSAFDVDMMNRNRERLEEMMIEVGWGQGNAGKHVPVDTHFDTGDIKSQLFHLLENDKYEFAVMSTKAEDSMIRRVFGSVSLKLSRSVSKPVIVVPPGAAVRFPEKIVVGLTEELLHENALTYIIDFVSDHHMTIDFIFATNDDKQFTYLKDSLNEKLILLNKDMKGINIRSVPYVGEEIHEAIADYATRVHAGLLVLVTKHRNFVEGLGHTSVSKKALLHPDLPVMILHAPDDDGLGIMGQLYDVIKEG</sequence>
<dbReference type="PRINTS" id="PR01438">
    <property type="entry name" value="UNVRSLSTRESS"/>
</dbReference>
<dbReference type="Gene3D" id="3.40.50.12370">
    <property type="match status" value="1"/>
</dbReference>
<dbReference type="PANTHER" id="PTHR46268">
    <property type="entry name" value="STRESS RESPONSE PROTEIN NHAX"/>
    <property type="match status" value="1"/>
</dbReference>
<dbReference type="SUPFAM" id="SSF52402">
    <property type="entry name" value="Adenine nucleotide alpha hydrolases-like"/>
    <property type="match status" value="2"/>
</dbReference>
<accession>A0A9D7SZB5</accession>
<dbReference type="InterPro" id="IPR006015">
    <property type="entry name" value="Universal_stress_UspA"/>
</dbReference>
<reference evidence="3 4" key="1">
    <citation type="submission" date="2020-10" db="EMBL/GenBank/DDBJ databases">
        <title>Connecting structure to function with the recovery of over 1000 high-quality activated sludge metagenome-assembled genomes encoding full-length rRNA genes using long-read sequencing.</title>
        <authorList>
            <person name="Singleton C.M."/>
            <person name="Petriglieri F."/>
            <person name="Kristensen J.M."/>
            <person name="Kirkegaard R.H."/>
            <person name="Michaelsen T.Y."/>
            <person name="Andersen M.H."/>
            <person name="Karst S.M."/>
            <person name="Dueholm M.S."/>
            <person name="Nielsen P.H."/>
            <person name="Albertsen M."/>
        </authorList>
    </citation>
    <scope>NUCLEOTIDE SEQUENCE [LARGE SCALE GENOMIC DNA]</scope>
    <source>
        <strain evidence="3">Ribe_18-Q3-R11-54_MAXAC.273</strain>
    </source>
</reference>
<name>A0A9D7SZB5_9BACT</name>
<dbReference type="EMBL" id="JADKGY010000031">
    <property type="protein sequence ID" value="MBK9984713.1"/>
    <property type="molecule type" value="Genomic_DNA"/>
</dbReference>
<dbReference type="PANTHER" id="PTHR46268:SF15">
    <property type="entry name" value="UNIVERSAL STRESS PROTEIN HP_0031"/>
    <property type="match status" value="1"/>
</dbReference>
<proteinExistence type="inferred from homology"/>
<protein>
    <submittedName>
        <fullName evidence="3">Universal stress protein</fullName>
    </submittedName>
</protein>
<feature type="domain" description="UspA" evidence="2">
    <location>
        <begin position="16"/>
        <end position="156"/>
    </location>
</feature>
<evidence type="ECO:0000259" key="2">
    <source>
        <dbReference type="Pfam" id="PF00582"/>
    </source>
</evidence>
<gene>
    <name evidence="3" type="ORF">IPP15_20515</name>
</gene>
<dbReference type="CDD" id="cd00293">
    <property type="entry name" value="USP-like"/>
    <property type="match status" value="1"/>
</dbReference>
<evidence type="ECO:0000256" key="1">
    <source>
        <dbReference type="ARBA" id="ARBA00008791"/>
    </source>
</evidence>
<dbReference type="Proteomes" id="UP000808337">
    <property type="component" value="Unassembled WGS sequence"/>
</dbReference>
<comment type="caution">
    <text evidence="3">The sequence shown here is derived from an EMBL/GenBank/DDBJ whole genome shotgun (WGS) entry which is preliminary data.</text>
</comment>
<organism evidence="3 4">
    <name type="scientific">Candidatus Opimibacter skivensis</name>
    <dbReference type="NCBI Taxonomy" id="2982028"/>
    <lineage>
        <taxon>Bacteria</taxon>
        <taxon>Pseudomonadati</taxon>
        <taxon>Bacteroidota</taxon>
        <taxon>Saprospiria</taxon>
        <taxon>Saprospirales</taxon>
        <taxon>Saprospiraceae</taxon>
        <taxon>Candidatus Opimibacter</taxon>
    </lineage>
</organism>
<dbReference type="AlphaFoldDB" id="A0A9D7SZB5"/>
<dbReference type="InterPro" id="IPR006016">
    <property type="entry name" value="UspA"/>
</dbReference>
<dbReference type="Pfam" id="PF00582">
    <property type="entry name" value="Usp"/>
    <property type="match status" value="1"/>
</dbReference>
<comment type="similarity">
    <text evidence="1">Belongs to the universal stress protein A family.</text>
</comment>
<evidence type="ECO:0000313" key="4">
    <source>
        <dbReference type="Proteomes" id="UP000808337"/>
    </source>
</evidence>
<evidence type="ECO:0000313" key="3">
    <source>
        <dbReference type="EMBL" id="MBK9984713.1"/>
    </source>
</evidence>